<proteinExistence type="predicted"/>
<dbReference type="Proteomes" id="UP000199228">
    <property type="component" value="Unassembled WGS sequence"/>
</dbReference>
<keyword evidence="4" id="KW-1185">Reference proteome</keyword>
<dbReference type="AlphaFoldDB" id="A0A1G6BRP3"/>
<evidence type="ECO:0000256" key="1">
    <source>
        <dbReference type="ARBA" id="ARBA00022795"/>
    </source>
</evidence>
<accession>A0A1G6BRP3</accession>
<keyword evidence="1" id="KW-1005">Bacterial flagellum biogenesis</keyword>
<gene>
    <name evidence="3" type="ORF">SAMN02910417_01727</name>
</gene>
<dbReference type="InterPro" id="IPR007809">
    <property type="entry name" value="FlgN-like"/>
</dbReference>
<dbReference type="EMBL" id="FMXR01000012">
    <property type="protein sequence ID" value="SDB23291.1"/>
    <property type="molecule type" value="Genomic_DNA"/>
</dbReference>
<evidence type="ECO:0000313" key="3">
    <source>
        <dbReference type="EMBL" id="SDB23291.1"/>
    </source>
</evidence>
<sequence length="170" mass="19836">MASLMENLLDVLEREHKEYEKLFQLGQRKRQILIDADVEELEVLTEREQDVSSTLRNLENKREQIMDDMSVVLNRKKEEMTLGKMIEILDKQPEQQSRLTEIRTKLGATLKEVSAINEQNRVLTQQALELVEYDLNLFRSFRQAPETANYNRNAYNTGDLLGSSGFDTKQ</sequence>
<dbReference type="SUPFAM" id="SSF140566">
    <property type="entry name" value="FlgN-like"/>
    <property type="match status" value="1"/>
</dbReference>
<dbReference type="GO" id="GO:0044780">
    <property type="term" value="P:bacterial-type flagellum assembly"/>
    <property type="evidence" value="ECO:0007669"/>
    <property type="project" value="InterPro"/>
</dbReference>
<protein>
    <submittedName>
        <fullName evidence="3">FlgN protein</fullName>
    </submittedName>
</protein>
<dbReference type="Pfam" id="PF05130">
    <property type="entry name" value="FlgN"/>
    <property type="match status" value="1"/>
</dbReference>
<dbReference type="RefSeq" id="WP_242870557.1">
    <property type="nucleotide sequence ID" value="NZ_FMXR01000012.1"/>
</dbReference>
<name>A0A1G6BRP3_EUBOX</name>
<feature type="coiled-coil region" evidence="2">
    <location>
        <begin position="2"/>
        <end position="75"/>
    </location>
</feature>
<evidence type="ECO:0000256" key="2">
    <source>
        <dbReference type="SAM" id="Coils"/>
    </source>
</evidence>
<dbReference type="STRING" id="1732.SAMN02910417_01727"/>
<dbReference type="InterPro" id="IPR036679">
    <property type="entry name" value="FlgN-like_sf"/>
</dbReference>
<organism evidence="3 4">
    <name type="scientific">Eubacterium oxidoreducens</name>
    <dbReference type="NCBI Taxonomy" id="1732"/>
    <lineage>
        <taxon>Bacteria</taxon>
        <taxon>Bacillati</taxon>
        <taxon>Bacillota</taxon>
        <taxon>Clostridia</taxon>
        <taxon>Eubacteriales</taxon>
        <taxon>Eubacteriaceae</taxon>
        <taxon>Eubacterium</taxon>
    </lineage>
</organism>
<reference evidence="3 4" key="1">
    <citation type="submission" date="2016-10" db="EMBL/GenBank/DDBJ databases">
        <authorList>
            <person name="de Groot N.N."/>
        </authorList>
    </citation>
    <scope>NUCLEOTIDE SEQUENCE [LARGE SCALE GENOMIC DNA]</scope>
    <source>
        <strain evidence="3 4">DSM 3217</strain>
    </source>
</reference>
<dbReference type="Gene3D" id="1.20.58.300">
    <property type="entry name" value="FlgN-like"/>
    <property type="match status" value="1"/>
</dbReference>
<evidence type="ECO:0000313" key="4">
    <source>
        <dbReference type="Proteomes" id="UP000199228"/>
    </source>
</evidence>
<keyword evidence="2" id="KW-0175">Coiled coil</keyword>